<proteinExistence type="predicted"/>
<reference evidence="1" key="1">
    <citation type="submission" date="2019-09" db="EMBL/GenBank/DDBJ databases">
        <authorList>
            <person name="Teo W.F.A."/>
            <person name="Duangmal K."/>
        </authorList>
    </citation>
    <scope>NUCLEOTIDE SEQUENCE [LARGE SCALE GENOMIC DNA]</scope>
    <source>
        <strain evidence="1">K81G1</strain>
    </source>
</reference>
<dbReference type="EMBL" id="VMNW02000034">
    <property type="protein sequence ID" value="KAA9158604.1"/>
    <property type="molecule type" value="Genomic_DNA"/>
</dbReference>
<name>A0A5N0V273_9PSEU</name>
<protein>
    <submittedName>
        <fullName evidence="1">Pyridoxamine 5'-phosphate oxidase</fullName>
    </submittedName>
</protein>
<dbReference type="OrthoDB" id="3293200at2"/>
<dbReference type="Proteomes" id="UP000319769">
    <property type="component" value="Unassembled WGS sequence"/>
</dbReference>
<gene>
    <name evidence="1" type="ORF">FPZ12_022470</name>
</gene>
<dbReference type="RefSeq" id="WP_144747458.1">
    <property type="nucleotide sequence ID" value="NZ_VMNW02000034.1"/>
</dbReference>
<evidence type="ECO:0000313" key="2">
    <source>
        <dbReference type="Proteomes" id="UP000319769"/>
    </source>
</evidence>
<dbReference type="SUPFAM" id="SSF50475">
    <property type="entry name" value="FMN-binding split barrel"/>
    <property type="match status" value="1"/>
</dbReference>
<dbReference type="AlphaFoldDB" id="A0A5N0V273"/>
<organism evidence="1 2">
    <name type="scientific">Amycolatopsis acidicola</name>
    <dbReference type="NCBI Taxonomy" id="2596893"/>
    <lineage>
        <taxon>Bacteria</taxon>
        <taxon>Bacillati</taxon>
        <taxon>Actinomycetota</taxon>
        <taxon>Actinomycetes</taxon>
        <taxon>Pseudonocardiales</taxon>
        <taxon>Pseudonocardiaceae</taxon>
        <taxon>Amycolatopsis</taxon>
    </lineage>
</organism>
<dbReference type="Gene3D" id="2.30.110.10">
    <property type="entry name" value="Electron Transport, Fmn-binding Protein, Chain A"/>
    <property type="match status" value="1"/>
</dbReference>
<comment type="caution">
    <text evidence="1">The sequence shown here is derived from an EMBL/GenBank/DDBJ whole genome shotgun (WGS) entry which is preliminary data.</text>
</comment>
<evidence type="ECO:0000313" key="1">
    <source>
        <dbReference type="EMBL" id="KAA9158604.1"/>
    </source>
</evidence>
<dbReference type="InterPro" id="IPR012349">
    <property type="entry name" value="Split_barrel_FMN-bd"/>
</dbReference>
<keyword evidence="2" id="KW-1185">Reference proteome</keyword>
<accession>A0A5N0V273</accession>
<sequence length="148" mass="15836">MADLELVKKLALAEHGLATIAVARADGTVHASVVNAGPIDDPVSGRASIGFVARGGARKLDLFRERGNATIVFRRGWEWASVQGPVRLIGPDDPDPAFDAAGLPGLLRDVFRAATGTHDDWAEYDRVMAVERRCCVFVEAAKITGNAR</sequence>